<evidence type="ECO:0000259" key="7">
    <source>
        <dbReference type="PROSITE" id="PS50011"/>
    </source>
</evidence>
<evidence type="ECO:0000256" key="3">
    <source>
        <dbReference type="ARBA" id="ARBA00022763"/>
    </source>
</evidence>
<dbReference type="GO" id="GO:0000111">
    <property type="term" value="C:nucleotide-excision repair factor 2 complex"/>
    <property type="evidence" value="ECO:0007669"/>
    <property type="project" value="TreeGrafter"/>
</dbReference>
<feature type="region of interest" description="Disordered" evidence="6">
    <location>
        <begin position="1031"/>
        <end position="1149"/>
    </location>
</feature>
<feature type="compositionally biased region" description="Acidic residues" evidence="6">
    <location>
        <begin position="1287"/>
        <end position="1298"/>
    </location>
</feature>
<dbReference type="FunFam" id="3.30.70.2460:FF:000001">
    <property type="entry name" value="DNA repair protein Rad4 family"/>
    <property type="match status" value="1"/>
</dbReference>
<dbReference type="InterPro" id="IPR018327">
    <property type="entry name" value="BHD_2"/>
</dbReference>
<dbReference type="InterPro" id="IPR000719">
    <property type="entry name" value="Prot_kinase_dom"/>
</dbReference>
<dbReference type="Proteomes" id="UP000800082">
    <property type="component" value="Unassembled WGS sequence"/>
</dbReference>
<organism evidence="8 9">
    <name type="scientific">Didymella exigua CBS 183.55</name>
    <dbReference type="NCBI Taxonomy" id="1150837"/>
    <lineage>
        <taxon>Eukaryota</taxon>
        <taxon>Fungi</taxon>
        <taxon>Dikarya</taxon>
        <taxon>Ascomycota</taxon>
        <taxon>Pezizomycotina</taxon>
        <taxon>Dothideomycetes</taxon>
        <taxon>Pleosporomycetidae</taxon>
        <taxon>Pleosporales</taxon>
        <taxon>Pleosporineae</taxon>
        <taxon>Didymellaceae</taxon>
        <taxon>Didymella</taxon>
    </lineage>
</organism>
<accession>A0A6A5R780</accession>
<dbReference type="GeneID" id="54356055"/>
<keyword evidence="5" id="KW-0539">Nucleus</keyword>
<comment type="subcellular location">
    <subcellularLocation>
        <location evidence="1">Nucleus</location>
    </subcellularLocation>
</comment>
<dbReference type="GO" id="GO:0004672">
    <property type="term" value="F:protein kinase activity"/>
    <property type="evidence" value="ECO:0007669"/>
    <property type="project" value="InterPro"/>
</dbReference>
<feature type="domain" description="Protein kinase" evidence="7">
    <location>
        <begin position="1620"/>
        <end position="1953"/>
    </location>
</feature>
<dbReference type="Pfam" id="PF00069">
    <property type="entry name" value="Pkinase"/>
    <property type="match status" value="1"/>
</dbReference>
<evidence type="ECO:0000313" key="8">
    <source>
        <dbReference type="EMBL" id="KAF1923070.1"/>
    </source>
</evidence>
<dbReference type="GO" id="GO:0006289">
    <property type="term" value="P:nucleotide-excision repair"/>
    <property type="evidence" value="ECO:0007669"/>
    <property type="project" value="InterPro"/>
</dbReference>
<feature type="region of interest" description="Disordered" evidence="6">
    <location>
        <begin position="234"/>
        <end position="325"/>
    </location>
</feature>
<dbReference type="SMART" id="SM01030">
    <property type="entry name" value="BHD_1"/>
    <property type="match status" value="1"/>
</dbReference>
<dbReference type="InterPro" id="IPR036985">
    <property type="entry name" value="Transglutaminase-like_sf"/>
</dbReference>
<feature type="compositionally biased region" description="Acidic residues" evidence="6">
    <location>
        <begin position="110"/>
        <end position="119"/>
    </location>
</feature>
<feature type="region of interest" description="Disordered" evidence="6">
    <location>
        <begin position="457"/>
        <end position="499"/>
    </location>
</feature>
<dbReference type="OrthoDB" id="300780at2759"/>
<feature type="compositionally biased region" description="Basic residues" evidence="6">
    <location>
        <begin position="1135"/>
        <end position="1149"/>
    </location>
</feature>
<feature type="region of interest" description="Disordered" evidence="6">
    <location>
        <begin position="653"/>
        <end position="685"/>
    </location>
</feature>
<dbReference type="GO" id="GO:0003684">
    <property type="term" value="F:damaged DNA binding"/>
    <property type="evidence" value="ECO:0007669"/>
    <property type="project" value="InterPro"/>
</dbReference>
<sequence>MPPILSRKRLQSGSPVPEPPPKRPRAPKAPAAKPAAPKPPERRTKQFVFDAPPKANRTLLQTKRFLEGSDDDSELSDAGSSDDDIFEDVPLKNVSKGKGDAKGKTQEASGSEESEEDDWEDALGIQRHHTKHDAGPDPKISGDIALTLSAAPKAAFDSKLDGKRGPSKVQRQIRNVTHCMHVQALMFHNLMRNAWIEDKEVQKTLVGGLTSGCWREVERYWRDAGVPDGLSRAVVQRKSQKTPEKVNKDAKKNFNDKKGNWKASGSNGVKVYDTPDNKLSKQRKEEARREYEATLARDEIPGLSERQQRDWGAKSKRMEPETPNMAHGDPLLRLLKYLSAYWKAKWRSTAPALRKRGYLSPSTLQAEIDAWKEDGSHADSFGERIEGREAFREMARKSEGSKDAGQQLFTALIRGLGIEARMIVSLQPAGFGFSQAEEGKPKNLEKLKDLTKSAQIEGATKATPSKWTPAMRANARQQVSPRNRRKVVTSSGSDSDSSGLSSVILISSDIEVDKRSKKTLITRDYKDDLPYPTYWTEVISNLTHTPVSVSPLSRMIIASSAIPEKYSDFYARGAAADKAKQVLAYLIAFSSDGTAKDVTTRYLPKNQWPGRTKGFRMPIEKIPIHNKRGKVKRWEEWNWFKSVMRPFARPHNKRQPWDEVEEGGDLVPAEPEKKKTMDEEGGKETLQGYKSSTEYVLERHLRREEALKRGAQIVRHFAISKKGEEDKLEPVYRRKDIVNCKTTESWHKEGREVKPGEQPLKYVPMRAVTKTRKLEIEERERIEGGKVQQGLYAKNQTDWIIPEPIKDGIIPVNAFNNIDVYVPTMVPKGAVHIPLKGTARVCRKLNINYAEACTGFEFGKQRAVPVITGVVIAEENKQLLINAWEAEEAEKARKEAEKRQKFVLGLWKKFYSGLKIVQRMKEEYGEEAELPQKDLYAPVDNKVESEWDVFQKHQGKDFEGGFLRQELAGGGGGFIKDATPAAARAEDMAGGFFPASQEEFTHGDLTIDFGDHEELKRTLAADTAYRTPISLTAAAEQPDTDSKDDEPDAARNAGIIEANIVQIGGSEDEDDEDDKHLVPRRRKSTNTKPAPKRSKRISTAASTRKRTSIIESSDEGLHSDAPSDPPTPPPSTRSAPKRKARGCRPRKQRTVVVLEGEEVEGVQEKGAGKRRRDMTNRHLGADNSTNDVVCSCEQGAMQVVAATLSPKPVIYPLRTYGILQQIPFNTLLPVTCNSPSFWSPLLSFSSVGPVMTTPSGDQSGPLPHGLVSQVDTEEQISQGPVAYSDFDSTDGDQAEEEGAEVRQERPLPSKSPELAFWTKSFQSDLNLLQHTGLSRNEYTSIWTRLGSPQSCSKFSLGEALDGTGDRTTYAYTKPIAKPNVVHDALKRVVHQSEVPRHSGILGVTTIPTQLADPEILIQLGYSFIMERERFEIAHALSQDSVDEIVNKTDMSRATSVLTQCEDWEIASLTVIVVVHHGPEPEWARKEASPRTAGSMASHDPAIVPVAFSDPDQTRILREGLSRIHGRPIRRIPKSRSLAGTSVTGFHTSRSVMSKNSYKTASGGPDHREFVRKQLQENSQYAQMLRSRDLWPVDPSTEQDWSGRGQHVEFTKSDYGQINDLLQVQGILGSTTGTIVESVRCRRILLARKTISCNRKFTKEQAIEEVAHISRLSHAHVLRVIGTYIVGKNLSILLYPVARYNLDEYLETVVSVSTGRRQWIAMVNSCRTFFACLSDTIHYIHSTFTKHLDIKPHNILVRKQLKPSWLILEYPYTFTIYIADFGVSRSYPREDLIETDGQVCFTRKYAAPEVVSMDKRGLPADMFSLGCVYLEMYIALCDAWTGIAFHDDLANMLSSGAGYDRLKQLQREDQTTHTRQLQLRLENSPNGNSYQDNLDILNYHYLTTSTALDTSKTISHEETLRTDFTGALRLLIAAMMSPSPRERPTASALRKLFVGNFCCGKGSCQLEATVDNSDEDESSEEG</sequence>
<feature type="compositionally biased region" description="Acidic residues" evidence="6">
    <location>
        <begin position="68"/>
        <end position="87"/>
    </location>
</feature>
<feature type="region of interest" description="Disordered" evidence="6">
    <location>
        <begin position="1"/>
        <end position="119"/>
    </location>
</feature>
<feature type="compositionally biased region" description="Basic and acidic residues" evidence="6">
    <location>
        <begin position="1162"/>
        <end position="1180"/>
    </location>
</feature>
<keyword evidence="4" id="KW-0234">DNA repair</keyword>
<dbReference type="InterPro" id="IPR042488">
    <property type="entry name" value="Rad4_BHD3_sf"/>
</dbReference>
<dbReference type="Pfam" id="PF03835">
    <property type="entry name" value="Rad4"/>
    <property type="match status" value="1"/>
</dbReference>
<dbReference type="Gene3D" id="2.20.20.110">
    <property type="entry name" value="Rad4, beta-hairpin domain BHD1"/>
    <property type="match status" value="1"/>
</dbReference>
<name>A0A6A5R780_9PLEO</name>
<dbReference type="Pfam" id="PF10405">
    <property type="entry name" value="BHD_3"/>
    <property type="match status" value="1"/>
</dbReference>
<dbReference type="InterPro" id="IPR018326">
    <property type="entry name" value="Rad4_beta-hairpin_dom1"/>
</dbReference>
<dbReference type="CDD" id="cd00180">
    <property type="entry name" value="PKc"/>
    <property type="match status" value="1"/>
</dbReference>
<dbReference type="GO" id="GO:0003697">
    <property type="term" value="F:single-stranded DNA binding"/>
    <property type="evidence" value="ECO:0007669"/>
    <property type="project" value="TreeGrafter"/>
</dbReference>
<dbReference type="SUPFAM" id="SSF56112">
    <property type="entry name" value="Protein kinase-like (PK-like)"/>
    <property type="match status" value="1"/>
</dbReference>
<dbReference type="SMART" id="SM01032">
    <property type="entry name" value="BHD_3"/>
    <property type="match status" value="1"/>
</dbReference>
<dbReference type="SMART" id="SM00220">
    <property type="entry name" value="S_TKc"/>
    <property type="match status" value="1"/>
</dbReference>
<dbReference type="InterPro" id="IPR038765">
    <property type="entry name" value="Papain-like_cys_pep_sf"/>
</dbReference>
<dbReference type="InterPro" id="IPR018328">
    <property type="entry name" value="Rad4_beta-hairpin_dom3"/>
</dbReference>
<dbReference type="GO" id="GO:0005524">
    <property type="term" value="F:ATP binding"/>
    <property type="evidence" value="ECO:0007669"/>
    <property type="project" value="InterPro"/>
</dbReference>
<evidence type="ECO:0000256" key="5">
    <source>
        <dbReference type="ARBA" id="ARBA00023242"/>
    </source>
</evidence>
<dbReference type="PANTHER" id="PTHR12135:SF2">
    <property type="entry name" value="DNA REPAIR PROTEIN RAD34"/>
    <property type="match status" value="1"/>
</dbReference>
<dbReference type="Gene3D" id="3.90.260.10">
    <property type="entry name" value="Transglutaminase-like"/>
    <property type="match status" value="1"/>
</dbReference>
<dbReference type="SUPFAM" id="SSF54001">
    <property type="entry name" value="Cysteine proteinases"/>
    <property type="match status" value="1"/>
</dbReference>
<dbReference type="GO" id="GO:0005737">
    <property type="term" value="C:cytoplasm"/>
    <property type="evidence" value="ECO:0007669"/>
    <property type="project" value="TreeGrafter"/>
</dbReference>
<dbReference type="InterPro" id="IPR011009">
    <property type="entry name" value="Kinase-like_dom_sf"/>
</dbReference>
<evidence type="ECO:0000256" key="2">
    <source>
        <dbReference type="ARBA" id="ARBA00009525"/>
    </source>
</evidence>
<dbReference type="RefSeq" id="XP_033443323.1">
    <property type="nucleotide sequence ID" value="XM_033598388.1"/>
</dbReference>
<keyword evidence="9" id="KW-1185">Reference proteome</keyword>
<dbReference type="PANTHER" id="PTHR12135">
    <property type="entry name" value="DNA REPAIR PROTEIN XP-C / RAD4"/>
    <property type="match status" value="1"/>
</dbReference>
<feature type="region of interest" description="Disordered" evidence="6">
    <location>
        <begin position="1161"/>
        <end position="1182"/>
    </location>
</feature>
<dbReference type="GO" id="GO:0006298">
    <property type="term" value="P:mismatch repair"/>
    <property type="evidence" value="ECO:0007669"/>
    <property type="project" value="TreeGrafter"/>
</dbReference>
<feature type="compositionally biased region" description="Basic and acidic residues" evidence="6">
    <location>
        <begin position="670"/>
        <end position="683"/>
    </location>
</feature>
<gene>
    <name evidence="8" type="ORF">M421DRAFT_96363</name>
</gene>
<evidence type="ECO:0000313" key="9">
    <source>
        <dbReference type="Proteomes" id="UP000800082"/>
    </source>
</evidence>
<dbReference type="SMART" id="SM01031">
    <property type="entry name" value="BHD_2"/>
    <property type="match status" value="1"/>
</dbReference>
<dbReference type="Pfam" id="PF10403">
    <property type="entry name" value="BHD_1"/>
    <property type="match status" value="1"/>
</dbReference>
<feature type="compositionally biased region" description="Basic and acidic residues" evidence="6">
    <location>
        <begin position="273"/>
        <end position="320"/>
    </location>
</feature>
<feature type="compositionally biased region" description="Acidic residues" evidence="6">
    <location>
        <begin position="1038"/>
        <end position="1047"/>
    </location>
</feature>
<feature type="compositionally biased region" description="Low complexity" evidence="6">
    <location>
        <begin position="490"/>
        <end position="499"/>
    </location>
</feature>
<dbReference type="GO" id="GO:0071942">
    <property type="term" value="C:XPC complex"/>
    <property type="evidence" value="ECO:0007669"/>
    <property type="project" value="TreeGrafter"/>
</dbReference>
<feature type="compositionally biased region" description="Basic residues" evidence="6">
    <location>
        <begin position="1"/>
        <end position="10"/>
    </location>
</feature>
<protein>
    <submittedName>
        <fullName evidence="8">Rad4-domain-containing protein</fullName>
    </submittedName>
</protein>
<dbReference type="EMBL" id="ML979010">
    <property type="protein sequence ID" value="KAF1923070.1"/>
    <property type="molecule type" value="Genomic_DNA"/>
</dbReference>
<feature type="compositionally biased region" description="Basic and acidic residues" evidence="6">
    <location>
        <begin position="241"/>
        <end position="259"/>
    </location>
</feature>
<dbReference type="Pfam" id="PF10404">
    <property type="entry name" value="BHD_2"/>
    <property type="match status" value="1"/>
</dbReference>
<proteinExistence type="inferred from homology"/>
<keyword evidence="3" id="KW-0227">DNA damage</keyword>
<evidence type="ECO:0000256" key="6">
    <source>
        <dbReference type="SAM" id="MobiDB-lite"/>
    </source>
</evidence>
<dbReference type="InterPro" id="IPR018325">
    <property type="entry name" value="Rad4/PNGase_transGLS-fold"/>
</dbReference>
<dbReference type="Gene3D" id="1.10.510.10">
    <property type="entry name" value="Transferase(Phosphotransferase) domain 1"/>
    <property type="match status" value="1"/>
</dbReference>
<dbReference type="Gene3D" id="3.30.70.2460">
    <property type="entry name" value="Rad4, beta-hairpin domain BHD3"/>
    <property type="match status" value="1"/>
</dbReference>
<evidence type="ECO:0000256" key="4">
    <source>
        <dbReference type="ARBA" id="ARBA00023204"/>
    </source>
</evidence>
<feature type="compositionally biased region" description="Basic residues" evidence="6">
    <location>
        <begin position="1078"/>
        <end position="1096"/>
    </location>
</feature>
<feature type="region of interest" description="Disordered" evidence="6">
    <location>
        <begin position="1281"/>
        <end position="1309"/>
    </location>
</feature>
<reference evidence="8" key="1">
    <citation type="journal article" date="2020" name="Stud. Mycol.">
        <title>101 Dothideomycetes genomes: a test case for predicting lifestyles and emergence of pathogens.</title>
        <authorList>
            <person name="Haridas S."/>
            <person name="Albert R."/>
            <person name="Binder M."/>
            <person name="Bloem J."/>
            <person name="Labutti K."/>
            <person name="Salamov A."/>
            <person name="Andreopoulos B."/>
            <person name="Baker S."/>
            <person name="Barry K."/>
            <person name="Bills G."/>
            <person name="Bluhm B."/>
            <person name="Cannon C."/>
            <person name="Castanera R."/>
            <person name="Culley D."/>
            <person name="Daum C."/>
            <person name="Ezra D."/>
            <person name="Gonzalez J."/>
            <person name="Henrissat B."/>
            <person name="Kuo A."/>
            <person name="Liang C."/>
            <person name="Lipzen A."/>
            <person name="Lutzoni F."/>
            <person name="Magnuson J."/>
            <person name="Mondo S."/>
            <person name="Nolan M."/>
            <person name="Ohm R."/>
            <person name="Pangilinan J."/>
            <person name="Park H.-J."/>
            <person name="Ramirez L."/>
            <person name="Alfaro M."/>
            <person name="Sun H."/>
            <person name="Tritt A."/>
            <person name="Yoshinaga Y."/>
            <person name="Zwiers L.-H."/>
            <person name="Turgeon B."/>
            <person name="Goodwin S."/>
            <person name="Spatafora J."/>
            <person name="Crous P."/>
            <person name="Grigoriev I."/>
        </authorList>
    </citation>
    <scope>NUCLEOTIDE SEQUENCE</scope>
    <source>
        <strain evidence="8">CBS 183.55</strain>
    </source>
</reference>
<dbReference type="PROSITE" id="PS50011">
    <property type="entry name" value="PROTEIN_KINASE_DOM"/>
    <property type="match status" value="1"/>
</dbReference>
<dbReference type="InterPro" id="IPR004583">
    <property type="entry name" value="DNA_repair_Rad4"/>
</dbReference>
<comment type="similarity">
    <text evidence="2">Belongs to the XPC family.</text>
</comment>
<evidence type="ECO:0000256" key="1">
    <source>
        <dbReference type="ARBA" id="ARBA00004123"/>
    </source>
</evidence>